<name>A0AAN6VB97_9PEZI</name>
<reference evidence="2" key="2">
    <citation type="submission" date="2023-05" db="EMBL/GenBank/DDBJ databases">
        <authorList>
            <consortium name="Lawrence Berkeley National Laboratory"/>
            <person name="Steindorff A."/>
            <person name="Hensen N."/>
            <person name="Bonometti L."/>
            <person name="Westerberg I."/>
            <person name="Brannstrom I.O."/>
            <person name="Guillou S."/>
            <person name="Cros-Aarteil S."/>
            <person name="Calhoun S."/>
            <person name="Haridas S."/>
            <person name="Kuo A."/>
            <person name="Mondo S."/>
            <person name="Pangilinan J."/>
            <person name="Riley R."/>
            <person name="Labutti K."/>
            <person name="Andreopoulos B."/>
            <person name="Lipzen A."/>
            <person name="Chen C."/>
            <person name="Yanf M."/>
            <person name="Daum C."/>
            <person name="Ng V."/>
            <person name="Clum A."/>
            <person name="Ohm R."/>
            <person name="Martin F."/>
            <person name="Silar P."/>
            <person name="Natvig D."/>
            <person name="Lalanne C."/>
            <person name="Gautier V."/>
            <person name="Ament-Velasquez S.L."/>
            <person name="Kruys A."/>
            <person name="Hutchinson M.I."/>
            <person name="Powell A.J."/>
            <person name="Barry K."/>
            <person name="Miller A.N."/>
            <person name="Grigoriev I.V."/>
            <person name="Debuchy R."/>
            <person name="Gladieux P."/>
            <person name="Thoren M.H."/>
            <person name="Johannesson H."/>
        </authorList>
    </citation>
    <scope>NUCLEOTIDE SEQUENCE</scope>
    <source>
        <strain evidence="2">CBS 141.50</strain>
    </source>
</reference>
<dbReference type="RefSeq" id="XP_062641538.1">
    <property type="nucleotide sequence ID" value="XM_062778898.1"/>
</dbReference>
<evidence type="ECO:0000313" key="2">
    <source>
        <dbReference type="EMBL" id="KAK4148167.1"/>
    </source>
</evidence>
<gene>
    <name evidence="2" type="ORF">C8A04DRAFT_23963</name>
</gene>
<evidence type="ECO:0000256" key="1">
    <source>
        <dbReference type="SAM" id="MobiDB-lite"/>
    </source>
</evidence>
<sequence>MSEPILEKQRAPSHGPDYKAQLDEIADREKGTREDQTQAQESSGASGVINKAVSKVLGSQEKPESKSPLPKDVPGPPDRPANDTQVEEFLKDQHRSRKILGIEDPTDTDPTAE</sequence>
<protein>
    <submittedName>
        <fullName evidence="2">Uncharacterized protein</fullName>
    </submittedName>
</protein>
<organism evidence="2 3">
    <name type="scientific">Dichotomopilus funicola</name>
    <dbReference type="NCBI Taxonomy" id="1934379"/>
    <lineage>
        <taxon>Eukaryota</taxon>
        <taxon>Fungi</taxon>
        <taxon>Dikarya</taxon>
        <taxon>Ascomycota</taxon>
        <taxon>Pezizomycotina</taxon>
        <taxon>Sordariomycetes</taxon>
        <taxon>Sordariomycetidae</taxon>
        <taxon>Sordariales</taxon>
        <taxon>Chaetomiaceae</taxon>
        <taxon>Dichotomopilus</taxon>
    </lineage>
</organism>
<proteinExistence type="predicted"/>
<keyword evidence="3" id="KW-1185">Reference proteome</keyword>
<evidence type="ECO:0000313" key="3">
    <source>
        <dbReference type="Proteomes" id="UP001302676"/>
    </source>
</evidence>
<dbReference type="GeneID" id="87815511"/>
<comment type="caution">
    <text evidence="2">The sequence shown here is derived from an EMBL/GenBank/DDBJ whole genome shotgun (WGS) entry which is preliminary data.</text>
</comment>
<dbReference type="EMBL" id="MU853554">
    <property type="protein sequence ID" value="KAK4148167.1"/>
    <property type="molecule type" value="Genomic_DNA"/>
</dbReference>
<dbReference type="Proteomes" id="UP001302676">
    <property type="component" value="Unassembled WGS sequence"/>
</dbReference>
<reference evidence="2" key="1">
    <citation type="journal article" date="2023" name="Mol. Phylogenet. Evol.">
        <title>Genome-scale phylogeny and comparative genomics of the fungal order Sordariales.</title>
        <authorList>
            <person name="Hensen N."/>
            <person name="Bonometti L."/>
            <person name="Westerberg I."/>
            <person name="Brannstrom I.O."/>
            <person name="Guillou S."/>
            <person name="Cros-Aarteil S."/>
            <person name="Calhoun S."/>
            <person name="Haridas S."/>
            <person name="Kuo A."/>
            <person name="Mondo S."/>
            <person name="Pangilinan J."/>
            <person name="Riley R."/>
            <person name="LaButti K."/>
            <person name="Andreopoulos B."/>
            <person name="Lipzen A."/>
            <person name="Chen C."/>
            <person name="Yan M."/>
            <person name="Daum C."/>
            <person name="Ng V."/>
            <person name="Clum A."/>
            <person name="Steindorff A."/>
            <person name="Ohm R.A."/>
            <person name="Martin F."/>
            <person name="Silar P."/>
            <person name="Natvig D.O."/>
            <person name="Lalanne C."/>
            <person name="Gautier V."/>
            <person name="Ament-Velasquez S.L."/>
            <person name="Kruys A."/>
            <person name="Hutchinson M.I."/>
            <person name="Powell A.J."/>
            <person name="Barry K."/>
            <person name="Miller A.N."/>
            <person name="Grigoriev I.V."/>
            <person name="Debuchy R."/>
            <person name="Gladieux P."/>
            <person name="Hiltunen Thoren M."/>
            <person name="Johannesson H."/>
        </authorList>
    </citation>
    <scope>NUCLEOTIDE SEQUENCE</scope>
    <source>
        <strain evidence="2">CBS 141.50</strain>
    </source>
</reference>
<feature type="region of interest" description="Disordered" evidence="1">
    <location>
        <begin position="28"/>
        <end position="113"/>
    </location>
</feature>
<feature type="compositionally biased region" description="Acidic residues" evidence="1">
    <location>
        <begin position="104"/>
        <end position="113"/>
    </location>
</feature>
<accession>A0AAN6VB97</accession>
<dbReference type="AlphaFoldDB" id="A0AAN6VB97"/>